<organism evidence="1 2">
    <name type="scientific">Bacterioplanes sanyensis</name>
    <dbReference type="NCBI Taxonomy" id="1249553"/>
    <lineage>
        <taxon>Bacteria</taxon>
        <taxon>Pseudomonadati</taxon>
        <taxon>Pseudomonadota</taxon>
        <taxon>Gammaproteobacteria</taxon>
        <taxon>Oceanospirillales</taxon>
        <taxon>Oceanospirillaceae</taxon>
        <taxon>Bacterioplanes</taxon>
    </lineage>
</organism>
<protein>
    <submittedName>
        <fullName evidence="1">Uncharacterized protein</fullName>
    </submittedName>
</protein>
<sequence>MIFKKLSHKDGSEYYLAALKEPILSNGRKITYIIIGARFLGQHIGPKMNNLPINIAYVVDSSLLDQQDMDFNKGEFVAIGFATDTSTGQLQYSE</sequence>
<proteinExistence type="predicted"/>
<dbReference type="KEGG" id="bsan:CHH28_10935"/>
<reference evidence="1 2" key="1">
    <citation type="submission" date="2017-07" db="EMBL/GenBank/DDBJ databases">
        <title>Annotated genome sequence of Bacterioplanes sanyensis isolated from Red Sea.</title>
        <authorList>
            <person name="Rehman Z.U."/>
        </authorList>
    </citation>
    <scope>NUCLEOTIDE SEQUENCE [LARGE SCALE GENOMIC DNA]</scope>
    <source>
        <strain evidence="1 2">NV9</strain>
    </source>
</reference>
<dbReference type="EMBL" id="CP022530">
    <property type="protein sequence ID" value="ASP39160.1"/>
    <property type="molecule type" value="Genomic_DNA"/>
</dbReference>
<keyword evidence="2" id="KW-1185">Reference proteome</keyword>
<dbReference type="AlphaFoldDB" id="A0A222FK52"/>
<gene>
    <name evidence="1" type="ORF">CHH28_10935</name>
</gene>
<accession>A0A222FK52</accession>
<evidence type="ECO:0000313" key="1">
    <source>
        <dbReference type="EMBL" id="ASP39160.1"/>
    </source>
</evidence>
<evidence type="ECO:0000313" key="2">
    <source>
        <dbReference type="Proteomes" id="UP000202440"/>
    </source>
</evidence>
<name>A0A222FK52_9GAMM</name>
<dbReference type="Proteomes" id="UP000202440">
    <property type="component" value="Chromosome"/>
</dbReference>